<feature type="transmembrane region" description="Helical" evidence="14">
    <location>
        <begin position="223"/>
        <end position="245"/>
    </location>
</feature>
<feature type="transmembrane region" description="Helical" evidence="14">
    <location>
        <begin position="149"/>
        <end position="170"/>
    </location>
</feature>
<dbReference type="AlphaFoldDB" id="A0A1G2ARV1"/>
<evidence type="ECO:0000313" key="16">
    <source>
        <dbReference type="Proteomes" id="UP000177165"/>
    </source>
</evidence>
<comment type="subcellular location">
    <subcellularLocation>
        <location evidence="1 14">Cell membrane</location>
        <topology evidence="1 14">Multi-pass membrane protein</topology>
    </subcellularLocation>
</comment>
<evidence type="ECO:0000256" key="1">
    <source>
        <dbReference type="ARBA" id="ARBA00004651"/>
    </source>
</evidence>
<dbReference type="InterPro" id="IPR003824">
    <property type="entry name" value="UppP"/>
</dbReference>
<dbReference type="Pfam" id="PF02673">
    <property type="entry name" value="BacA"/>
    <property type="match status" value="1"/>
</dbReference>
<evidence type="ECO:0000256" key="7">
    <source>
        <dbReference type="ARBA" id="ARBA00022801"/>
    </source>
</evidence>
<comment type="function">
    <text evidence="14">Catalyzes the dephosphorylation of undecaprenyl diphosphate (UPP). Confers resistance to bacitracin.</text>
</comment>
<dbReference type="EMBL" id="MHKB01000009">
    <property type="protein sequence ID" value="OGY79249.1"/>
    <property type="molecule type" value="Genomic_DNA"/>
</dbReference>
<evidence type="ECO:0000256" key="3">
    <source>
        <dbReference type="ARBA" id="ARBA00012374"/>
    </source>
</evidence>
<proteinExistence type="inferred from homology"/>
<comment type="miscellaneous">
    <text evidence="14">Bacitracin is thought to be involved in the inhibition of peptidoglycan synthesis by sequestering undecaprenyl diphosphate, thereby reducing the pool of lipid carrier available.</text>
</comment>
<name>A0A1G2ARV1_9BACT</name>
<dbReference type="GO" id="GO:0005886">
    <property type="term" value="C:plasma membrane"/>
    <property type="evidence" value="ECO:0007669"/>
    <property type="project" value="UniProtKB-SubCell"/>
</dbReference>
<evidence type="ECO:0000313" key="15">
    <source>
        <dbReference type="EMBL" id="OGY79249.1"/>
    </source>
</evidence>
<keyword evidence="7 14" id="KW-0378">Hydrolase</keyword>
<dbReference type="GO" id="GO:0050380">
    <property type="term" value="F:undecaprenyl-diphosphatase activity"/>
    <property type="evidence" value="ECO:0007669"/>
    <property type="project" value="UniProtKB-UniRule"/>
</dbReference>
<evidence type="ECO:0000256" key="5">
    <source>
        <dbReference type="ARBA" id="ARBA00022475"/>
    </source>
</evidence>
<organism evidence="15 16">
    <name type="scientific">Candidatus Kerfeldbacteria bacterium RIFCSPHIGHO2_02_FULL_42_14</name>
    <dbReference type="NCBI Taxonomy" id="1798540"/>
    <lineage>
        <taxon>Bacteria</taxon>
        <taxon>Candidatus Kerfeldiibacteriota</taxon>
    </lineage>
</organism>
<evidence type="ECO:0000256" key="4">
    <source>
        <dbReference type="ARBA" id="ARBA00021581"/>
    </source>
</evidence>
<dbReference type="GO" id="GO:0046677">
    <property type="term" value="P:response to antibiotic"/>
    <property type="evidence" value="ECO:0007669"/>
    <property type="project" value="UniProtKB-UniRule"/>
</dbReference>
<comment type="catalytic activity">
    <reaction evidence="13 14">
        <text>di-trans,octa-cis-undecaprenyl diphosphate + H2O = di-trans,octa-cis-undecaprenyl phosphate + phosphate + H(+)</text>
        <dbReference type="Rhea" id="RHEA:28094"/>
        <dbReference type="ChEBI" id="CHEBI:15377"/>
        <dbReference type="ChEBI" id="CHEBI:15378"/>
        <dbReference type="ChEBI" id="CHEBI:43474"/>
        <dbReference type="ChEBI" id="CHEBI:58405"/>
        <dbReference type="ChEBI" id="CHEBI:60392"/>
        <dbReference type="EC" id="3.6.1.27"/>
    </reaction>
</comment>
<sequence length="276" mass="31090">MTFTHIVAALILGALQGITEFLPVSSSGHLIFFRDVLGFELENSLFFDVFLHLATLCVVLIYFRTDVARLFHGFVQSLKTFDVSQSAQRLSWLILIASLPAALFGFFFEDIVERYARNSGVVILMLILIGVLFLVVDRKNFQPKFELSFLRLRHVLIIGCAQALALIPGTSRSGITMIAGMTQGLSRRDAAKFSFLLSLPTVAGAGLKKLIESVMMGLSIEAWMLAIIGFFSAFIFGFLSVAFLMKFLERHSLHVFAWYRFILAFFIFIYLVRVFL</sequence>
<feature type="transmembrane region" description="Helical" evidence="14">
    <location>
        <begin position="90"/>
        <end position="108"/>
    </location>
</feature>
<keyword evidence="6 14" id="KW-0812">Transmembrane</keyword>
<dbReference type="GO" id="GO:0009252">
    <property type="term" value="P:peptidoglycan biosynthetic process"/>
    <property type="evidence" value="ECO:0007669"/>
    <property type="project" value="UniProtKB-KW"/>
</dbReference>
<gene>
    <name evidence="14" type="primary">uppP</name>
    <name evidence="15" type="ORF">A3B74_00130</name>
</gene>
<evidence type="ECO:0000256" key="11">
    <source>
        <dbReference type="ARBA" id="ARBA00032707"/>
    </source>
</evidence>
<evidence type="ECO:0000256" key="8">
    <source>
        <dbReference type="ARBA" id="ARBA00022989"/>
    </source>
</evidence>
<evidence type="ECO:0000256" key="9">
    <source>
        <dbReference type="ARBA" id="ARBA00023136"/>
    </source>
</evidence>
<evidence type="ECO:0000256" key="14">
    <source>
        <dbReference type="HAMAP-Rule" id="MF_01006"/>
    </source>
</evidence>
<dbReference type="HAMAP" id="MF_01006">
    <property type="entry name" value="Undec_diphosphatase"/>
    <property type="match status" value="1"/>
</dbReference>
<comment type="caution">
    <text evidence="15">The sequence shown here is derived from an EMBL/GenBank/DDBJ whole genome shotgun (WGS) entry which is preliminary data.</text>
</comment>
<feature type="transmembrane region" description="Helical" evidence="14">
    <location>
        <begin position="45"/>
        <end position="63"/>
    </location>
</feature>
<keyword evidence="14" id="KW-0573">Peptidoglycan synthesis</keyword>
<dbReference type="GO" id="GO:0071555">
    <property type="term" value="P:cell wall organization"/>
    <property type="evidence" value="ECO:0007669"/>
    <property type="project" value="UniProtKB-KW"/>
</dbReference>
<dbReference type="NCBIfam" id="TIGR00753">
    <property type="entry name" value="undec_PP_bacA"/>
    <property type="match status" value="1"/>
</dbReference>
<keyword evidence="14" id="KW-0133">Cell shape</keyword>
<evidence type="ECO:0000256" key="6">
    <source>
        <dbReference type="ARBA" id="ARBA00022692"/>
    </source>
</evidence>
<evidence type="ECO:0000256" key="12">
    <source>
        <dbReference type="ARBA" id="ARBA00032932"/>
    </source>
</evidence>
<dbReference type="GO" id="GO:0008360">
    <property type="term" value="P:regulation of cell shape"/>
    <property type="evidence" value="ECO:0007669"/>
    <property type="project" value="UniProtKB-KW"/>
</dbReference>
<evidence type="ECO:0000256" key="10">
    <source>
        <dbReference type="ARBA" id="ARBA00023251"/>
    </source>
</evidence>
<keyword evidence="8 14" id="KW-1133">Transmembrane helix</keyword>
<comment type="similarity">
    <text evidence="2 14">Belongs to the UppP family.</text>
</comment>
<feature type="transmembrane region" description="Helical" evidence="14">
    <location>
        <begin position="120"/>
        <end position="137"/>
    </location>
</feature>
<feature type="transmembrane region" description="Helical" evidence="14">
    <location>
        <begin position="257"/>
        <end position="275"/>
    </location>
</feature>
<dbReference type="PANTHER" id="PTHR30622">
    <property type="entry name" value="UNDECAPRENYL-DIPHOSPHATASE"/>
    <property type="match status" value="1"/>
</dbReference>
<keyword evidence="9 14" id="KW-0472">Membrane</keyword>
<dbReference type="Proteomes" id="UP000177165">
    <property type="component" value="Unassembled WGS sequence"/>
</dbReference>
<dbReference type="PANTHER" id="PTHR30622:SF4">
    <property type="entry name" value="UNDECAPRENYL-DIPHOSPHATASE"/>
    <property type="match status" value="1"/>
</dbReference>
<evidence type="ECO:0000256" key="2">
    <source>
        <dbReference type="ARBA" id="ARBA00010621"/>
    </source>
</evidence>
<keyword evidence="14" id="KW-0961">Cell wall biogenesis/degradation</keyword>
<accession>A0A1G2ARV1</accession>
<evidence type="ECO:0000256" key="13">
    <source>
        <dbReference type="ARBA" id="ARBA00047594"/>
    </source>
</evidence>
<protein>
    <recommendedName>
        <fullName evidence="4 14">Undecaprenyl-diphosphatase</fullName>
        <ecNumber evidence="3 14">3.6.1.27</ecNumber>
    </recommendedName>
    <alternativeName>
        <fullName evidence="12 14">Bacitracin resistance protein</fullName>
    </alternativeName>
    <alternativeName>
        <fullName evidence="11 14">Undecaprenyl pyrophosphate phosphatase</fullName>
    </alternativeName>
</protein>
<keyword evidence="10 14" id="KW-0046">Antibiotic resistance</keyword>
<reference evidence="15 16" key="1">
    <citation type="journal article" date="2016" name="Nat. Commun.">
        <title>Thousands of microbial genomes shed light on interconnected biogeochemical processes in an aquifer system.</title>
        <authorList>
            <person name="Anantharaman K."/>
            <person name="Brown C.T."/>
            <person name="Hug L.A."/>
            <person name="Sharon I."/>
            <person name="Castelle C.J."/>
            <person name="Probst A.J."/>
            <person name="Thomas B.C."/>
            <person name="Singh A."/>
            <person name="Wilkins M.J."/>
            <person name="Karaoz U."/>
            <person name="Brodie E.L."/>
            <person name="Williams K.H."/>
            <person name="Hubbard S.S."/>
            <person name="Banfield J.F."/>
        </authorList>
    </citation>
    <scope>NUCLEOTIDE SEQUENCE [LARGE SCALE GENOMIC DNA]</scope>
</reference>
<keyword evidence="5 14" id="KW-1003">Cell membrane</keyword>
<dbReference type="STRING" id="1798540.A3B74_00130"/>
<dbReference type="EC" id="3.6.1.27" evidence="3 14"/>